<dbReference type="InParanoid" id="A0A0C3BAL8"/>
<name>A0A0C3BAL8_PILCF</name>
<dbReference type="HOGENOM" id="CLU_2469908_0_0_1"/>
<reference evidence="2" key="2">
    <citation type="submission" date="2015-01" db="EMBL/GenBank/DDBJ databases">
        <title>Evolutionary Origins and Diversification of the Mycorrhizal Mutualists.</title>
        <authorList>
            <consortium name="DOE Joint Genome Institute"/>
            <consortium name="Mycorrhizal Genomics Consortium"/>
            <person name="Kohler A."/>
            <person name="Kuo A."/>
            <person name="Nagy L.G."/>
            <person name="Floudas D."/>
            <person name="Copeland A."/>
            <person name="Barry K.W."/>
            <person name="Cichocki N."/>
            <person name="Veneault-Fourrey C."/>
            <person name="LaButti K."/>
            <person name="Lindquist E.A."/>
            <person name="Lipzen A."/>
            <person name="Lundell T."/>
            <person name="Morin E."/>
            <person name="Murat C."/>
            <person name="Riley R."/>
            <person name="Ohm R."/>
            <person name="Sun H."/>
            <person name="Tunlid A."/>
            <person name="Henrissat B."/>
            <person name="Grigoriev I.V."/>
            <person name="Hibbett D.S."/>
            <person name="Martin F."/>
        </authorList>
    </citation>
    <scope>NUCLEOTIDE SEQUENCE [LARGE SCALE GENOMIC DNA]</scope>
    <source>
        <strain evidence="2">F 1598</strain>
    </source>
</reference>
<keyword evidence="2" id="KW-1185">Reference proteome</keyword>
<evidence type="ECO:0000313" key="2">
    <source>
        <dbReference type="Proteomes" id="UP000054166"/>
    </source>
</evidence>
<gene>
    <name evidence="1" type="ORF">PILCRDRAFT_828355</name>
</gene>
<accession>A0A0C3BAL8</accession>
<protein>
    <submittedName>
        <fullName evidence="1">Uncharacterized protein</fullName>
    </submittedName>
</protein>
<organism evidence="1 2">
    <name type="scientific">Piloderma croceum (strain F 1598)</name>
    <dbReference type="NCBI Taxonomy" id="765440"/>
    <lineage>
        <taxon>Eukaryota</taxon>
        <taxon>Fungi</taxon>
        <taxon>Dikarya</taxon>
        <taxon>Basidiomycota</taxon>
        <taxon>Agaricomycotina</taxon>
        <taxon>Agaricomycetes</taxon>
        <taxon>Agaricomycetidae</taxon>
        <taxon>Atheliales</taxon>
        <taxon>Atheliaceae</taxon>
        <taxon>Piloderma</taxon>
    </lineage>
</organism>
<reference evidence="1 2" key="1">
    <citation type="submission" date="2014-04" db="EMBL/GenBank/DDBJ databases">
        <authorList>
            <consortium name="DOE Joint Genome Institute"/>
            <person name="Kuo A."/>
            <person name="Tarkka M."/>
            <person name="Buscot F."/>
            <person name="Kohler A."/>
            <person name="Nagy L.G."/>
            <person name="Floudas D."/>
            <person name="Copeland A."/>
            <person name="Barry K.W."/>
            <person name="Cichocki N."/>
            <person name="Veneault-Fourrey C."/>
            <person name="LaButti K."/>
            <person name="Lindquist E.A."/>
            <person name="Lipzen A."/>
            <person name="Lundell T."/>
            <person name="Morin E."/>
            <person name="Murat C."/>
            <person name="Sun H."/>
            <person name="Tunlid A."/>
            <person name="Henrissat B."/>
            <person name="Grigoriev I.V."/>
            <person name="Hibbett D.S."/>
            <person name="Martin F."/>
            <person name="Nordberg H.P."/>
            <person name="Cantor M.N."/>
            <person name="Hua S.X."/>
        </authorList>
    </citation>
    <scope>NUCLEOTIDE SEQUENCE [LARGE SCALE GENOMIC DNA]</scope>
    <source>
        <strain evidence="1 2">F 1598</strain>
    </source>
</reference>
<dbReference type="Proteomes" id="UP000054166">
    <property type="component" value="Unassembled WGS sequence"/>
</dbReference>
<proteinExistence type="predicted"/>
<sequence length="88" mass="10106">MTGDIVYTEVLGTKFVICAEVINEIRSNGSSMGWEIGMEFRLHEIRSEMEVNTYRDSFPAEVLIYLLRSMSGVEKYKTRTLFTSDQAL</sequence>
<dbReference type="AlphaFoldDB" id="A0A0C3BAL8"/>
<evidence type="ECO:0000313" key="1">
    <source>
        <dbReference type="EMBL" id="KIM74377.1"/>
    </source>
</evidence>
<dbReference type="EMBL" id="KN833062">
    <property type="protein sequence ID" value="KIM74377.1"/>
    <property type="molecule type" value="Genomic_DNA"/>
</dbReference>